<dbReference type="Gene3D" id="3.40.50.880">
    <property type="match status" value="1"/>
</dbReference>
<feature type="region of interest" description="Disordered" evidence="1">
    <location>
        <begin position="39"/>
        <end position="66"/>
    </location>
</feature>
<dbReference type="PANTHER" id="PTHR40469:SF2">
    <property type="entry name" value="GALACTOSE-BINDING DOMAIN-LIKE SUPERFAMILY PROTEIN"/>
    <property type="match status" value="1"/>
</dbReference>
<keyword evidence="5" id="KW-1185">Reference proteome</keyword>
<comment type="caution">
    <text evidence="4">The sequence shown here is derived from an EMBL/GenBank/DDBJ whole genome shotgun (WGS) entry which is preliminary data.</text>
</comment>
<sequence>MHSLIRAGALAALVLATTMGGASAQAVFKGTWAGPPANAGPIAVTPPPPGAAPASPVPPGMRSPSPKHVLVLGGARGWHHDSIPAGMAAVYNWGRATHWWDTEMRTEFSLVNGRGGQPMTAGFQPVGLRDFDAIVVVSATGDWGLDAAQKAALLDFVRAGGGLVAIHGGVDANLGWKDYVDMVGGVFVSHPFNNHEWSLFPFPLRTENRDTPMTSFLPARWIRQDELYVVKNFSRADTEVLLSMDGERLDMTRIPDQLPPDRDIPVAWIKQYGKGRVFASTIGHAKEAFDDPDVARMYTEAIRWALRLSGDDARPHPALVPPLTAPRPGGPTTNGR</sequence>
<name>A0ABT2C3W1_9BURK</name>
<dbReference type="Proteomes" id="UP001165263">
    <property type="component" value="Unassembled WGS sequence"/>
</dbReference>
<evidence type="ECO:0000259" key="3">
    <source>
        <dbReference type="Pfam" id="PF06283"/>
    </source>
</evidence>
<evidence type="ECO:0000256" key="1">
    <source>
        <dbReference type="SAM" id="MobiDB-lite"/>
    </source>
</evidence>
<evidence type="ECO:0000313" key="4">
    <source>
        <dbReference type="EMBL" id="MCS0632073.1"/>
    </source>
</evidence>
<feature type="compositionally biased region" description="Pro residues" evidence="1">
    <location>
        <begin position="44"/>
        <end position="61"/>
    </location>
</feature>
<protein>
    <submittedName>
        <fullName evidence="4">ThuA domain-containing protein</fullName>
    </submittedName>
</protein>
<proteinExistence type="predicted"/>
<accession>A0ABT2C3W1</accession>
<feature type="chain" id="PRO_5047450858" evidence="2">
    <location>
        <begin position="25"/>
        <end position="336"/>
    </location>
</feature>
<organism evidence="4 5">
    <name type="scientific">Telluria mixta</name>
    <dbReference type="NCBI Taxonomy" id="34071"/>
    <lineage>
        <taxon>Bacteria</taxon>
        <taxon>Pseudomonadati</taxon>
        <taxon>Pseudomonadota</taxon>
        <taxon>Betaproteobacteria</taxon>
        <taxon>Burkholderiales</taxon>
        <taxon>Oxalobacteraceae</taxon>
        <taxon>Telluria group</taxon>
        <taxon>Telluria</taxon>
    </lineage>
</organism>
<gene>
    <name evidence="4" type="ORF">NX786_22350</name>
</gene>
<feature type="compositionally biased region" description="Pro residues" evidence="1">
    <location>
        <begin position="318"/>
        <end position="329"/>
    </location>
</feature>
<feature type="domain" description="ThuA-like" evidence="3">
    <location>
        <begin position="69"/>
        <end position="305"/>
    </location>
</feature>
<reference evidence="4" key="1">
    <citation type="submission" date="2022-08" db="EMBL/GenBank/DDBJ databases">
        <title>Reclassification of Massilia species as members of the genera Telluria, Duganella, Pseudoduganella, Mokoshia gen. nov. and Zemynaea gen. nov. using orthogonal and non-orthogonal genome-based approaches.</title>
        <authorList>
            <person name="Bowman J.P."/>
        </authorList>
    </citation>
    <scope>NUCLEOTIDE SEQUENCE</scope>
    <source>
        <strain evidence="4">LMG 11547</strain>
    </source>
</reference>
<dbReference type="RefSeq" id="WP_259451108.1">
    <property type="nucleotide sequence ID" value="NZ_CP119520.1"/>
</dbReference>
<dbReference type="InterPro" id="IPR029010">
    <property type="entry name" value="ThuA-like"/>
</dbReference>
<keyword evidence="2" id="KW-0732">Signal</keyword>
<dbReference type="Pfam" id="PF06283">
    <property type="entry name" value="ThuA"/>
    <property type="match status" value="1"/>
</dbReference>
<evidence type="ECO:0000313" key="5">
    <source>
        <dbReference type="Proteomes" id="UP001165263"/>
    </source>
</evidence>
<dbReference type="PANTHER" id="PTHR40469">
    <property type="entry name" value="SECRETED GLYCOSYL HYDROLASE"/>
    <property type="match status" value="1"/>
</dbReference>
<evidence type="ECO:0000256" key="2">
    <source>
        <dbReference type="SAM" id="SignalP"/>
    </source>
</evidence>
<dbReference type="InterPro" id="IPR029062">
    <property type="entry name" value="Class_I_gatase-like"/>
</dbReference>
<dbReference type="EMBL" id="JANUHC010000008">
    <property type="protein sequence ID" value="MCS0632073.1"/>
    <property type="molecule type" value="Genomic_DNA"/>
</dbReference>
<feature type="signal peptide" evidence="2">
    <location>
        <begin position="1"/>
        <end position="24"/>
    </location>
</feature>
<dbReference type="SUPFAM" id="SSF52317">
    <property type="entry name" value="Class I glutamine amidotransferase-like"/>
    <property type="match status" value="1"/>
</dbReference>
<feature type="region of interest" description="Disordered" evidence="1">
    <location>
        <begin position="315"/>
        <end position="336"/>
    </location>
</feature>